<organism evidence="1 2">
    <name type="scientific">Glossina austeni</name>
    <name type="common">Savannah tsetse fly</name>
    <dbReference type="NCBI Taxonomy" id="7395"/>
    <lineage>
        <taxon>Eukaryota</taxon>
        <taxon>Metazoa</taxon>
        <taxon>Ecdysozoa</taxon>
        <taxon>Arthropoda</taxon>
        <taxon>Hexapoda</taxon>
        <taxon>Insecta</taxon>
        <taxon>Pterygota</taxon>
        <taxon>Neoptera</taxon>
        <taxon>Endopterygota</taxon>
        <taxon>Diptera</taxon>
        <taxon>Brachycera</taxon>
        <taxon>Muscomorpha</taxon>
        <taxon>Hippoboscoidea</taxon>
        <taxon>Glossinidae</taxon>
        <taxon>Glossina</taxon>
    </lineage>
</organism>
<protein>
    <submittedName>
        <fullName evidence="1">Uncharacterized protein</fullName>
    </submittedName>
</protein>
<dbReference type="AlphaFoldDB" id="A0A1A9UNK9"/>
<evidence type="ECO:0000313" key="2">
    <source>
        <dbReference type="Proteomes" id="UP000078200"/>
    </source>
</evidence>
<name>A0A1A9UNK9_GLOAU</name>
<dbReference type="EnsemblMetazoa" id="GAUT010415-RA">
    <property type="protein sequence ID" value="GAUT010415-PA"/>
    <property type="gene ID" value="GAUT010415"/>
</dbReference>
<accession>A0A1A9UNK9</accession>
<dbReference type="VEuPathDB" id="VectorBase:GAUT010415"/>
<keyword evidence="2" id="KW-1185">Reference proteome</keyword>
<proteinExistence type="predicted"/>
<reference evidence="1" key="1">
    <citation type="submission" date="2020-05" db="UniProtKB">
        <authorList>
            <consortium name="EnsemblMetazoa"/>
        </authorList>
    </citation>
    <scope>IDENTIFICATION</scope>
    <source>
        <strain evidence="1">TTRI</strain>
    </source>
</reference>
<dbReference type="Proteomes" id="UP000078200">
    <property type="component" value="Unassembled WGS sequence"/>
</dbReference>
<evidence type="ECO:0000313" key="1">
    <source>
        <dbReference type="EnsemblMetazoa" id="GAUT010415-PA"/>
    </source>
</evidence>
<sequence length="121" mass="13125">MELHRHRSSYVVGIVNNGSTHGLTVILPNTIISDVQVGAELFIIETVQMHGKNCVISLNNAGNTAPNFNMLSDLMSAVVWKLDHNDINGSLSMIYNTFLHVTSVLNKSESGSPPPTPHLCS</sequence>